<proteinExistence type="inferred from homology"/>
<feature type="non-terminal residue" evidence="4">
    <location>
        <position position="1"/>
    </location>
</feature>
<name>A0ABU9YSZ0_9PROT</name>
<protein>
    <submittedName>
        <fullName evidence="4">Aldehyde dehydrogenase family protein</fullName>
    </submittedName>
</protein>
<dbReference type="Proteomes" id="UP001413721">
    <property type="component" value="Unassembled WGS sequence"/>
</dbReference>
<dbReference type="InterPro" id="IPR015590">
    <property type="entry name" value="Aldehyde_DH_dom"/>
</dbReference>
<dbReference type="SUPFAM" id="SSF53720">
    <property type="entry name" value="ALDH-like"/>
    <property type="match status" value="1"/>
</dbReference>
<evidence type="ECO:0000313" key="4">
    <source>
        <dbReference type="EMBL" id="MEN2991916.1"/>
    </source>
</evidence>
<dbReference type="InterPro" id="IPR016161">
    <property type="entry name" value="Ald_DH/histidinol_DH"/>
</dbReference>
<dbReference type="Gene3D" id="3.40.605.10">
    <property type="entry name" value="Aldehyde Dehydrogenase, Chain A, domain 1"/>
    <property type="match status" value="1"/>
</dbReference>
<gene>
    <name evidence="4" type="ORF">WG926_26655</name>
</gene>
<dbReference type="EMBL" id="JBBKTW010000045">
    <property type="protein sequence ID" value="MEN2991916.1"/>
    <property type="molecule type" value="Genomic_DNA"/>
</dbReference>
<dbReference type="InterPro" id="IPR050740">
    <property type="entry name" value="Aldehyde_DH_Superfamily"/>
</dbReference>
<keyword evidence="2" id="KW-0560">Oxidoreductase</keyword>
<accession>A0ABU9YSZ0</accession>
<comment type="similarity">
    <text evidence="1">Belongs to the aldehyde dehydrogenase family.</text>
</comment>
<sequence>TREPVGPVAAFTPWNFPINQVVRKVSAALAAGCTIIVKGPEETPASCAELIRAYVDAGLPAGVVNLVYGVPAEISAYLIPH</sequence>
<dbReference type="Pfam" id="PF00171">
    <property type="entry name" value="Aldedh"/>
    <property type="match status" value="1"/>
</dbReference>
<evidence type="ECO:0000313" key="5">
    <source>
        <dbReference type="Proteomes" id="UP001413721"/>
    </source>
</evidence>
<evidence type="ECO:0000256" key="1">
    <source>
        <dbReference type="ARBA" id="ARBA00009986"/>
    </source>
</evidence>
<dbReference type="PANTHER" id="PTHR43353:SF5">
    <property type="entry name" value="SUCCINATE-SEMIALDEHYDE DEHYDROGENASE, MITOCHONDRIAL"/>
    <property type="match status" value="1"/>
</dbReference>
<evidence type="ECO:0000259" key="3">
    <source>
        <dbReference type="Pfam" id="PF00171"/>
    </source>
</evidence>
<reference evidence="4 5" key="1">
    <citation type="submission" date="2024-03" db="EMBL/GenBank/DDBJ databases">
        <title>High-quality draft genome sequencing of Tistrella sp. BH-R2-4.</title>
        <authorList>
            <person name="Dong C."/>
        </authorList>
    </citation>
    <scope>NUCLEOTIDE SEQUENCE [LARGE SCALE GENOMIC DNA]</scope>
    <source>
        <strain evidence="4 5">BH-R2-4</strain>
    </source>
</reference>
<comment type="caution">
    <text evidence="4">The sequence shown here is derived from an EMBL/GenBank/DDBJ whole genome shotgun (WGS) entry which is preliminary data.</text>
</comment>
<evidence type="ECO:0000256" key="2">
    <source>
        <dbReference type="ARBA" id="ARBA00023002"/>
    </source>
</evidence>
<feature type="non-terminal residue" evidence="4">
    <location>
        <position position="81"/>
    </location>
</feature>
<dbReference type="InterPro" id="IPR016162">
    <property type="entry name" value="Ald_DH_N"/>
</dbReference>
<keyword evidence="5" id="KW-1185">Reference proteome</keyword>
<dbReference type="RefSeq" id="WP_345938725.1">
    <property type="nucleotide sequence ID" value="NZ_JBBKTW010000045.1"/>
</dbReference>
<feature type="domain" description="Aldehyde dehydrogenase" evidence="3">
    <location>
        <begin position="1"/>
        <end position="81"/>
    </location>
</feature>
<organism evidence="4 5">
    <name type="scientific">Tistrella arctica</name>
    <dbReference type="NCBI Taxonomy" id="3133430"/>
    <lineage>
        <taxon>Bacteria</taxon>
        <taxon>Pseudomonadati</taxon>
        <taxon>Pseudomonadota</taxon>
        <taxon>Alphaproteobacteria</taxon>
        <taxon>Geminicoccales</taxon>
        <taxon>Geminicoccaceae</taxon>
        <taxon>Tistrella</taxon>
    </lineage>
</organism>
<dbReference type="PANTHER" id="PTHR43353">
    <property type="entry name" value="SUCCINATE-SEMIALDEHYDE DEHYDROGENASE, MITOCHONDRIAL"/>
    <property type="match status" value="1"/>
</dbReference>